<dbReference type="GO" id="GO:0102164">
    <property type="term" value="F:2-heptyl-3-hydroxy-4(1H)-quinolone synthase activity"/>
    <property type="evidence" value="ECO:0007669"/>
    <property type="project" value="UniProtKB-EC"/>
</dbReference>
<dbReference type="Pfam" id="PF01494">
    <property type="entry name" value="FAD_binding_3"/>
    <property type="match status" value="1"/>
</dbReference>
<proteinExistence type="predicted"/>
<dbReference type="RefSeq" id="WP_244874045.1">
    <property type="nucleotide sequence ID" value="NZ_CAJPVI010000039.1"/>
</dbReference>
<dbReference type="SUPFAM" id="SSF51905">
    <property type="entry name" value="FAD/NAD(P)-binding domain"/>
    <property type="match status" value="1"/>
</dbReference>
<evidence type="ECO:0000313" key="4">
    <source>
        <dbReference type="EMBL" id="CAG2157037.1"/>
    </source>
</evidence>
<evidence type="ECO:0000313" key="5">
    <source>
        <dbReference type="Proteomes" id="UP000672657"/>
    </source>
</evidence>
<keyword evidence="2" id="KW-0503">Monooxygenase</keyword>
<name>A0ABN7Q897_9BURK</name>
<dbReference type="InterPro" id="IPR050493">
    <property type="entry name" value="FAD-dep_Monooxygenase_BioMet"/>
</dbReference>
<keyword evidence="5" id="KW-1185">Reference proteome</keyword>
<keyword evidence="1 4" id="KW-0560">Oxidoreductase</keyword>
<dbReference type="EMBL" id="CAJPVI010000039">
    <property type="protein sequence ID" value="CAG2157037.1"/>
    <property type="molecule type" value="Genomic_DNA"/>
</dbReference>
<evidence type="ECO:0000256" key="2">
    <source>
        <dbReference type="ARBA" id="ARBA00023033"/>
    </source>
</evidence>
<dbReference type="PRINTS" id="PR00420">
    <property type="entry name" value="RNGMNOXGNASE"/>
</dbReference>
<organism evidence="4 5">
    <name type="scientific">Cupriavidus numazuensis</name>
    <dbReference type="NCBI Taxonomy" id="221992"/>
    <lineage>
        <taxon>Bacteria</taxon>
        <taxon>Pseudomonadati</taxon>
        <taxon>Pseudomonadota</taxon>
        <taxon>Betaproteobacteria</taxon>
        <taxon>Burkholderiales</taxon>
        <taxon>Burkholderiaceae</taxon>
        <taxon>Cupriavidus</taxon>
    </lineage>
</organism>
<reference evidence="4 5" key="1">
    <citation type="submission" date="2021-03" db="EMBL/GenBank/DDBJ databases">
        <authorList>
            <person name="Peeters C."/>
        </authorList>
    </citation>
    <scope>NUCLEOTIDE SEQUENCE [LARGE SCALE GENOMIC DNA]</scope>
    <source>
        <strain evidence="4 5">LMG 26411</strain>
    </source>
</reference>
<dbReference type="PANTHER" id="PTHR13789:SF309">
    <property type="entry name" value="PUTATIVE (AFU_ORTHOLOGUE AFUA_6G14510)-RELATED"/>
    <property type="match status" value="1"/>
</dbReference>
<sequence>MNKALSAIIAGGGLGGLATAAALAQRGWDVTVYERQPALRAAGSGIYIWENGLRVLEALGACEDAVRDAFHGRCFEQRDNLGGIIESAPIAAGKRLITVKRSQLLDALRDASLRAGVKVVTSAEIIGATPRGELRFANGDIARADLAVGVDGIWSRVREALGLEMYHQQTEEGALRTVIDSRPGDIPEADAGKYIENWNGTRRLLITPINAQQIYLALTCTESDRAARDTNIDKALWSAAFPQWRHLIERIGNEVSWGVYSIIKCSAWSAGRTVILGDAAHAQPPNLGQGGGMAMQNGLALGVALEGVQHAEQIPAALEAWEARERPLVDHCQKWSTLYGEVAFLPDAVRTATIRGAMGNAWVSEQIFRAANHVPSGTIGFVPQGAACKVGDEVHV</sequence>
<dbReference type="Proteomes" id="UP000672657">
    <property type="component" value="Unassembled WGS sequence"/>
</dbReference>
<evidence type="ECO:0000259" key="3">
    <source>
        <dbReference type="Pfam" id="PF01494"/>
    </source>
</evidence>
<dbReference type="InterPro" id="IPR036188">
    <property type="entry name" value="FAD/NAD-bd_sf"/>
</dbReference>
<feature type="domain" description="FAD-binding" evidence="3">
    <location>
        <begin position="7"/>
        <end position="331"/>
    </location>
</feature>
<dbReference type="InterPro" id="IPR002938">
    <property type="entry name" value="FAD-bd"/>
</dbReference>
<gene>
    <name evidence="4" type="primary">aqdB1</name>
    <name evidence="4" type="ORF">LMG26411_05440</name>
</gene>
<dbReference type="Gene3D" id="3.30.9.10">
    <property type="entry name" value="D-Amino Acid Oxidase, subunit A, domain 2"/>
    <property type="match status" value="1"/>
</dbReference>
<comment type="caution">
    <text evidence="4">The sequence shown here is derived from an EMBL/GenBank/DDBJ whole genome shotgun (WGS) entry which is preliminary data.</text>
</comment>
<dbReference type="PANTHER" id="PTHR13789">
    <property type="entry name" value="MONOOXYGENASE"/>
    <property type="match status" value="1"/>
</dbReference>
<protein>
    <submittedName>
        <fullName evidence="4">2-heptyl-3-hydroxy-4(1H)-quinolone synthase AqdB1</fullName>
        <ecNumber evidence="4">1.14.13.182</ecNumber>
    </submittedName>
</protein>
<dbReference type="Gene3D" id="3.50.50.60">
    <property type="entry name" value="FAD/NAD(P)-binding domain"/>
    <property type="match status" value="1"/>
</dbReference>
<dbReference type="EC" id="1.14.13.182" evidence="4"/>
<evidence type="ECO:0000256" key="1">
    <source>
        <dbReference type="ARBA" id="ARBA00023002"/>
    </source>
</evidence>
<accession>A0ABN7Q897</accession>